<dbReference type="EMBL" id="RKIK01000024">
    <property type="protein sequence ID" value="ROV60256.1"/>
    <property type="molecule type" value="Genomic_DNA"/>
</dbReference>
<dbReference type="Pfam" id="PF01168">
    <property type="entry name" value="Ala_racemase_N"/>
    <property type="match status" value="1"/>
</dbReference>
<protein>
    <submittedName>
        <fullName evidence="5">Alanine/ornithine racemase family PLP-dependent enzyme</fullName>
    </submittedName>
</protein>
<organism evidence="5 6">
    <name type="scientific">Vibrio ponticus</name>
    <dbReference type="NCBI Taxonomy" id="265668"/>
    <lineage>
        <taxon>Bacteria</taxon>
        <taxon>Pseudomonadati</taxon>
        <taxon>Pseudomonadota</taxon>
        <taxon>Gammaproteobacteria</taxon>
        <taxon>Vibrionales</taxon>
        <taxon>Vibrionaceae</taxon>
        <taxon>Vibrio</taxon>
    </lineage>
</organism>
<dbReference type="InterPro" id="IPR000821">
    <property type="entry name" value="Ala_racemase"/>
</dbReference>
<dbReference type="InterPro" id="IPR029066">
    <property type="entry name" value="PLP-binding_barrel"/>
</dbReference>
<evidence type="ECO:0000259" key="4">
    <source>
        <dbReference type="Pfam" id="PF01168"/>
    </source>
</evidence>
<dbReference type="Proteomes" id="UP000278792">
    <property type="component" value="Unassembled WGS sequence"/>
</dbReference>
<comment type="cofactor">
    <cofactor evidence="1">
        <name>pyridoxal 5'-phosphate</name>
        <dbReference type="ChEBI" id="CHEBI:597326"/>
    </cofactor>
</comment>
<keyword evidence="2" id="KW-0663">Pyridoxal phosphate</keyword>
<dbReference type="GO" id="GO:0030170">
    <property type="term" value="F:pyridoxal phosphate binding"/>
    <property type="evidence" value="ECO:0007669"/>
    <property type="project" value="TreeGrafter"/>
</dbReference>
<accession>A0A3N3E0Q4</accession>
<evidence type="ECO:0000313" key="6">
    <source>
        <dbReference type="Proteomes" id="UP000278792"/>
    </source>
</evidence>
<proteinExistence type="predicted"/>
<gene>
    <name evidence="5" type="ORF">EGH82_10060</name>
</gene>
<dbReference type="CDD" id="cd06815">
    <property type="entry name" value="PLPDE_III_AR_like_1"/>
    <property type="match status" value="1"/>
</dbReference>
<comment type="caution">
    <text evidence="5">The sequence shown here is derived from an EMBL/GenBank/DDBJ whole genome shotgun (WGS) entry which is preliminary data.</text>
</comment>
<dbReference type="GO" id="GO:0008784">
    <property type="term" value="F:alanine racemase activity"/>
    <property type="evidence" value="ECO:0007669"/>
    <property type="project" value="TreeGrafter"/>
</dbReference>
<sequence length="368" mass="41157">MYKPTLTINTRKLKENTQAAIKDLGEFGVSMMAVNKVFNGCPETAQAVVDGGVQVVAESRVYNLEKIKHIDCLKCLLRSPVLSEIEDVIRLADLSLNSEESVIRALSAEAKKQNRQHGVLLMIDLGDLREGVWFEHYEQILKLINLIESLDNLYLYGIGSNFNCYGTVLPTVTNGEMLKRIKARLERDRGQSIPLASAGNCTSYHLMDKGIWPEGLDHLRLGGLQEFGIEYVEMKYLDNYHHSKKDVGLACSDMYILSAEIIELNAKPTVPVGELGVDAFLKTKEFEDHGTRKRALLAFGLQDVPHDGCHPCDDSIKLLGQTSDHTLVDIEDCQQALKVGDRIEFELDYTALLMACQTTGVEYLFTED</sequence>
<evidence type="ECO:0000256" key="2">
    <source>
        <dbReference type="ARBA" id="ARBA00022898"/>
    </source>
</evidence>
<feature type="domain" description="Alanine racemase N-terminal" evidence="4">
    <location>
        <begin position="8"/>
        <end position="222"/>
    </location>
</feature>
<evidence type="ECO:0000313" key="5">
    <source>
        <dbReference type="EMBL" id="ROV60256.1"/>
    </source>
</evidence>
<name>A0A3N3E0Q4_9VIBR</name>
<dbReference type="RefSeq" id="WP_123781981.1">
    <property type="nucleotide sequence ID" value="NZ_RKIK01000024.1"/>
</dbReference>
<dbReference type="GO" id="GO:0005829">
    <property type="term" value="C:cytosol"/>
    <property type="evidence" value="ECO:0007669"/>
    <property type="project" value="TreeGrafter"/>
</dbReference>
<dbReference type="SUPFAM" id="SSF51419">
    <property type="entry name" value="PLP-binding barrel"/>
    <property type="match status" value="1"/>
</dbReference>
<dbReference type="PANTHER" id="PTHR30511:SF3">
    <property type="entry name" value="LYSINE RACEMASE"/>
    <property type="match status" value="1"/>
</dbReference>
<dbReference type="Gene3D" id="3.20.20.10">
    <property type="entry name" value="Alanine racemase"/>
    <property type="match status" value="1"/>
</dbReference>
<dbReference type="AlphaFoldDB" id="A0A3N3E0Q4"/>
<reference evidence="5 6" key="1">
    <citation type="submission" date="2018-11" db="EMBL/GenBank/DDBJ databases">
        <title>Vibrio ponticus strain CAIM 1751 pathogenic for the snapper Lutjanus guttatus.</title>
        <authorList>
            <person name="Soto-Rodriguez S."/>
            <person name="Lozano-Olvera R."/>
            <person name="Gomez-Gil B."/>
        </authorList>
    </citation>
    <scope>NUCLEOTIDE SEQUENCE [LARGE SCALE GENOMIC DNA]</scope>
    <source>
        <strain evidence="5 6">CAIM 1751</strain>
    </source>
</reference>
<evidence type="ECO:0000256" key="1">
    <source>
        <dbReference type="ARBA" id="ARBA00001933"/>
    </source>
</evidence>
<dbReference type="PANTHER" id="PTHR30511">
    <property type="entry name" value="ALANINE RACEMASE"/>
    <property type="match status" value="1"/>
</dbReference>
<dbReference type="InterPro" id="IPR001608">
    <property type="entry name" value="Ala_racemase_N"/>
</dbReference>
<keyword evidence="3" id="KW-0413">Isomerase</keyword>
<evidence type="ECO:0000256" key="3">
    <source>
        <dbReference type="ARBA" id="ARBA00023235"/>
    </source>
</evidence>